<name>A0A445C6C4_ARAHY</name>
<reference evidence="1 2" key="1">
    <citation type="submission" date="2019-01" db="EMBL/GenBank/DDBJ databases">
        <title>Sequencing of cultivated peanut Arachis hypogaea provides insights into genome evolution and oil improvement.</title>
        <authorList>
            <person name="Chen X."/>
        </authorList>
    </citation>
    <scope>NUCLEOTIDE SEQUENCE [LARGE SCALE GENOMIC DNA]</scope>
    <source>
        <strain evidence="2">cv. Fuhuasheng</strain>
        <tissue evidence="1">Leaves</tissue>
    </source>
</reference>
<protein>
    <submittedName>
        <fullName evidence="1">Uncharacterized protein</fullName>
    </submittedName>
</protein>
<dbReference type="AlphaFoldDB" id="A0A445C6C4"/>
<sequence length="78" mass="9328">MILFQMLQKHWKPKDMVLFSHDQCHSNSEENICLQFQSSLLPKVISEASFFHLFLKRNLQEDTRINNRVKNFLNFDAS</sequence>
<gene>
    <name evidence="1" type="ORF">Ahy_A07g032234</name>
</gene>
<evidence type="ECO:0000313" key="2">
    <source>
        <dbReference type="Proteomes" id="UP000289738"/>
    </source>
</evidence>
<dbReference type="Proteomes" id="UP000289738">
    <property type="component" value="Chromosome A07"/>
</dbReference>
<keyword evidence="2" id="KW-1185">Reference proteome</keyword>
<evidence type="ECO:0000313" key="1">
    <source>
        <dbReference type="EMBL" id="RYR46507.1"/>
    </source>
</evidence>
<organism evidence="1 2">
    <name type="scientific">Arachis hypogaea</name>
    <name type="common">Peanut</name>
    <dbReference type="NCBI Taxonomy" id="3818"/>
    <lineage>
        <taxon>Eukaryota</taxon>
        <taxon>Viridiplantae</taxon>
        <taxon>Streptophyta</taxon>
        <taxon>Embryophyta</taxon>
        <taxon>Tracheophyta</taxon>
        <taxon>Spermatophyta</taxon>
        <taxon>Magnoliopsida</taxon>
        <taxon>eudicotyledons</taxon>
        <taxon>Gunneridae</taxon>
        <taxon>Pentapetalae</taxon>
        <taxon>rosids</taxon>
        <taxon>fabids</taxon>
        <taxon>Fabales</taxon>
        <taxon>Fabaceae</taxon>
        <taxon>Papilionoideae</taxon>
        <taxon>50 kb inversion clade</taxon>
        <taxon>dalbergioids sensu lato</taxon>
        <taxon>Dalbergieae</taxon>
        <taxon>Pterocarpus clade</taxon>
        <taxon>Arachis</taxon>
    </lineage>
</organism>
<comment type="caution">
    <text evidence="1">The sequence shown here is derived from an EMBL/GenBank/DDBJ whole genome shotgun (WGS) entry which is preliminary data.</text>
</comment>
<proteinExistence type="predicted"/>
<accession>A0A445C6C4</accession>
<dbReference type="EMBL" id="SDMP01000007">
    <property type="protein sequence ID" value="RYR46507.1"/>
    <property type="molecule type" value="Genomic_DNA"/>
</dbReference>